<protein>
    <submittedName>
        <fullName evidence="5">DUF916 and DUF3324 domain-containing protein</fullName>
    </submittedName>
</protein>
<proteinExistence type="predicted"/>
<evidence type="ECO:0000259" key="3">
    <source>
        <dbReference type="Pfam" id="PF06030"/>
    </source>
</evidence>
<sequence length="336" mass="36697">MRRVYWWLLGAFVALTVLMVPNTVQAANGASFTVEPTLTAQQVGGNTGYFNMKLAPNQQNTLKVTITNLTAKPKTVRVVPTNAGTSAGGQLSYDPGMPRDDSAAYRFTALLVNRQAQTVKLAPNAAKQVTYTVKMPAKPVTGQILGGLHVQDTADYAQPGTGVAIVNRFAMVVAVQLQSTATMVAPDLKLLTVKPGVQSNRAAILAKLQNPQPRLFNHLKIVAKVTPRGQADPVVKRTSNNLSMAPNSHFTYGIYSDQALTAGKYTLILKATAHQWHWQFKRHFTITAQQAATTNRKAHLKVERHIPWTLIIIGALVVVILVLLVLLLKRRRSPQD</sequence>
<dbReference type="InterPro" id="IPR021759">
    <property type="entry name" value="WxLIP_HBD"/>
</dbReference>
<comment type="caution">
    <text evidence="5">The sequence shown here is derived from an EMBL/GenBank/DDBJ whole genome shotgun (WGS) entry which is preliminary data.</text>
</comment>
<evidence type="ECO:0000256" key="1">
    <source>
        <dbReference type="SAM" id="Phobius"/>
    </source>
</evidence>
<dbReference type="Pfam" id="PF11797">
    <property type="entry name" value="WxLIP_HBD"/>
    <property type="match status" value="1"/>
</dbReference>
<keyword evidence="1" id="KW-0812">Transmembrane</keyword>
<reference evidence="6" key="1">
    <citation type="journal article" date="2019" name="Int. J. Syst. Evol. Microbiol.">
        <title>The Global Catalogue of Microorganisms (GCM) 10K type strain sequencing project: providing services to taxonomists for standard genome sequencing and annotation.</title>
        <authorList>
            <consortium name="The Broad Institute Genomics Platform"/>
            <consortium name="The Broad Institute Genome Sequencing Center for Infectious Disease"/>
            <person name="Wu L."/>
            <person name="Ma J."/>
        </authorList>
    </citation>
    <scope>NUCLEOTIDE SEQUENCE [LARGE SCALE GENOMIC DNA]</scope>
    <source>
        <strain evidence="6">CCM 8903</strain>
    </source>
</reference>
<feature type="transmembrane region" description="Helical" evidence="1">
    <location>
        <begin position="306"/>
        <end position="328"/>
    </location>
</feature>
<feature type="signal peptide" evidence="2">
    <location>
        <begin position="1"/>
        <end position="26"/>
    </location>
</feature>
<feature type="domain" description="WxL Interacting Protein host binding" evidence="4">
    <location>
        <begin position="162"/>
        <end position="295"/>
    </location>
</feature>
<keyword evidence="6" id="KW-1185">Reference proteome</keyword>
<dbReference type="InterPro" id="IPR010317">
    <property type="entry name" value="WxLIP_PGBD"/>
</dbReference>
<feature type="domain" description="WxL Interacting Protein peptidoglycan binding" evidence="3">
    <location>
        <begin position="32"/>
        <end position="151"/>
    </location>
</feature>
<name>A0ABW4EBY8_9LACO</name>
<keyword evidence="2" id="KW-0732">Signal</keyword>
<gene>
    <name evidence="5" type="ORF">ACFQ5J_12930</name>
</gene>
<keyword evidence="1" id="KW-0472">Membrane</keyword>
<dbReference type="Pfam" id="PF06030">
    <property type="entry name" value="WxLIP_PGBD"/>
    <property type="match status" value="1"/>
</dbReference>
<dbReference type="EMBL" id="JBHTON010000053">
    <property type="protein sequence ID" value="MFD1486130.1"/>
    <property type="molecule type" value="Genomic_DNA"/>
</dbReference>
<evidence type="ECO:0000256" key="2">
    <source>
        <dbReference type="SAM" id="SignalP"/>
    </source>
</evidence>
<evidence type="ECO:0000259" key="4">
    <source>
        <dbReference type="Pfam" id="PF11797"/>
    </source>
</evidence>
<evidence type="ECO:0000313" key="6">
    <source>
        <dbReference type="Proteomes" id="UP001597252"/>
    </source>
</evidence>
<evidence type="ECO:0000313" key="5">
    <source>
        <dbReference type="EMBL" id="MFD1486130.1"/>
    </source>
</evidence>
<keyword evidence="1" id="KW-1133">Transmembrane helix</keyword>
<organism evidence="5 6">
    <name type="scientific">Lacticaseibacillus baoqingensis</name>
    <dbReference type="NCBI Taxonomy" id="2486013"/>
    <lineage>
        <taxon>Bacteria</taxon>
        <taxon>Bacillati</taxon>
        <taxon>Bacillota</taxon>
        <taxon>Bacilli</taxon>
        <taxon>Lactobacillales</taxon>
        <taxon>Lactobacillaceae</taxon>
        <taxon>Lacticaseibacillus</taxon>
    </lineage>
</organism>
<accession>A0ABW4EBY8</accession>
<feature type="chain" id="PRO_5047344423" evidence="2">
    <location>
        <begin position="27"/>
        <end position="336"/>
    </location>
</feature>
<dbReference type="RefSeq" id="WP_125749883.1">
    <property type="nucleotide sequence ID" value="NZ_JBHTON010000053.1"/>
</dbReference>
<dbReference type="Proteomes" id="UP001597252">
    <property type="component" value="Unassembled WGS sequence"/>
</dbReference>